<evidence type="ECO:0000259" key="1">
    <source>
        <dbReference type="Pfam" id="PF01370"/>
    </source>
</evidence>
<dbReference type="AlphaFoldDB" id="A0A074RQB2"/>
<evidence type="ECO:0000313" key="3">
    <source>
        <dbReference type="EMBL" id="KEP46873.1"/>
    </source>
</evidence>
<dbReference type="STRING" id="1423351.A0A074RQB2"/>
<feature type="domain" description="NAD-dependent epimerase/dehydratase" evidence="1">
    <location>
        <begin position="153"/>
        <end position="229"/>
    </location>
</feature>
<accession>A0A074RQB2</accession>
<name>A0A074RQB2_9AGAM</name>
<dbReference type="GO" id="GO:0004029">
    <property type="term" value="F:aldehyde dehydrogenase (NAD+) activity"/>
    <property type="evidence" value="ECO:0007669"/>
    <property type="project" value="TreeGrafter"/>
</dbReference>
<evidence type="ECO:0000259" key="2">
    <source>
        <dbReference type="Pfam" id="PF13460"/>
    </source>
</evidence>
<comment type="caution">
    <text evidence="3">The sequence shown here is derived from an EMBL/GenBank/DDBJ whole genome shotgun (WGS) entry which is preliminary data.</text>
</comment>
<sequence>MSASKIFILGATGYIGGAVLSEIKRNHPEWKFIALARKDEDIEALEKIGVKGIKGTFLDTDQIEYQSREADVVINAADADDMGLVKAIIKGLKSNNERGIFIQTSGTGLLNNNYNGELRPEDSKIWNDNDINDIANIPPEAHHRDVDLEIFGAHEKGDVDAYIIAPSCIYGVGDGPVKRTSQQIPVMINTSIKQKQAVYVGKGTNVWGNVHINDLVKLYELVLQQALSVREGKTPRPPKFANFYFGTSGEHTWGSIATQLGPLLHKRGKADTPEARSITADEMKWPAVATNSRSVAERSRSLGWNPRAKSVHDTLEEDLDAFLASLK</sequence>
<dbReference type="SUPFAM" id="SSF51735">
    <property type="entry name" value="NAD(P)-binding Rossmann-fold domains"/>
    <property type="match status" value="1"/>
</dbReference>
<dbReference type="PANTHER" id="PTHR48079">
    <property type="entry name" value="PROTEIN YEEZ"/>
    <property type="match status" value="1"/>
</dbReference>
<dbReference type="Pfam" id="PF01370">
    <property type="entry name" value="Epimerase"/>
    <property type="match status" value="1"/>
</dbReference>
<dbReference type="InterPro" id="IPR016040">
    <property type="entry name" value="NAD(P)-bd_dom"/>
</dbReference>
<reference evidence="3 4" key="1">
    <citation type="submission" date="2013-12" db="EMBL/GenBank/DDBJ databases">
        <authorList>
            <person name="Cubeta M."/>
            <person name="Pakala S."/>
            <person name="Fedorova N."/>
            <person name="Thomas E."/>
            <person name="Dean R."/>
            <person name="Jabaji S."/>
            <person name="Neate S."/>
            <person name="Toda T."/>
            <person name="Tavantzis S."/>
            <person name="Vilgalys R."/>
            <person name="Bharathan N."/>
            <person name="Pakala S."/>
            <person name="Losada L.S."/>
            <person name="Zafar N."/>
            <person name="Nierman W."/>
        </authorList>
    </citation>
    <scope>NUCLEOTIDE SEQUENCE [LARGE SCALE GENOMIC DNA]</scope>
    <source>
        <strain evidence="3 4">123E</strain>
    </source>
</reference>
<dbReference type="OrthoDB" id="10262413at2759"/>
<organism evidence="3 4">
    <name type="scientific">Rhizoctonia solani 123E</name>
    <dbReference type="NCBI Taxonomy" id="1423351"/>
    <lineage>
        <taxon>Eukaryota</taxon>
        <taxon>Fungi</taxon>
        <taxon>Dikarya</taxon>
        <taxon>Basidiomycota</taxon>
        <taxon>Agaricomycotina</taxon>
        <taxon>Agaricomycetes</taxon>
        <taxon>Cantharellales</taxon>
        <taxon>Ceratobasidiaceae</taxon>
        <taxon>Rhizoctonia</taxon>
    </lineage>
</organism>
<dbReference type="PANTHER" id="PTHR48079:SF6">
    <property type="entry name" value="NAD(P)-BINDING DOMAIN-CONTAINING PROTEIN-RELATED"/>
    <property type="match status" value="1"/>
</dbReference>
<evidence type="ECO:0000313" key="4">
    <source>
        <dbReference type="Proteomes" id="UP000027456"/>
    </source>
</evidence>
<gene>
    <name evidence="3" type="ORF">V565_177550</name>
</gene>
<dbReference type="Pfam" id="PF13460">
    <property type="entry name" value="NAD_binding_10"/>
    <property type="match status" value="1"/>
</dbReference>
<dbReference type="InterPro" id="IPR001509">
    <property type="entry name" value="Epimerase_deHydtase"/>
</dbReference>
<dbReference type="InterPro" id="IPR051783">
    <property type="entry name" value="NAD(P)-dependent_oxidoreduct"/>
</dbReference>
<keyword evidence="4" id="KW-1185">Reference proteome</keyword>
<dbReference type="GO" id="GO:0005737">
    <property type="term" value="C:cytoplasm"/>
    <property type="evidence" value="ECO:0007669"/>
    <property type="project" value="TreeGrafter"/>
</dbReference>
<dbReference type="Proteomes" id="UP000027456">
    <property type="component" value="Unassembled WGS sequence"/>
</dbReference>
<protein>
    <submittedName>
        <fullName evidence="3">NAD(P)H-binding family protein</fullName>
    </submittedName>
</protein>
<dbReference type="EMBL" id="AZST01000918">
    <property type="protein sequence ID" value="KEP46873.1"/>
    <property type="molecule type" value="Genomic_DNA"/>
</dbReference>
<dbReference type="HOGENOM" id="CLU_007383_12_2_1"/>
<proteinExistence type="predicted"/>
<dbReference type="Gene3D" id="3.40.50.720">
    <property type="entry name" value="NAD(P)-binding Rossmann-like Domain"/>
    <property type="match status" value="1"/>
</dbReference>
<feature type="domain" description="NAD(P)-binding" evidence="2">
    <location>
        <begin position="10"/>
        <end position="108"/>
    </location>
</feature>
<dbReference type="InterPro" id="IPR036291">
    <property type="entry name" value="NAD(P)-bd_dom_sf"/>
</dbReference>